<feature type="signal peptide" evidence="1">
    <location>
        <begin position="1"/>
        <end position="27"/>
    </location>
</feature>
<dbReference type="Pfam" id="PF04784">
    <property type="entry name" value="DUF547"/>
    <property type="match status" value="1"/>
</dbReference>
<evidence type="ECO:0000313" key="3">
    <source>
        <dbReference type="EMBL" id="EDM46664.1"/>
    </source>
</evidence>
<reference evidence="3 4" key="1">
    <citation type="submission" date="2007-06" db="EMBL/GenBank/DDBJ databases">
        <authorList>
            <person name="Green D."/>
            <person name="Ferriera S."/>
            <person name="Johnson J."/>
            <person name="Kravitz S."/>
            <person name="Beeson K."/>
            <person name="Sutton G."/>
            <person name="Rogers Y.-H."/>
            <person name="Friedman R."/>
            <person name="Frazier M."/>
            <person name="Venter J.C."/>
        </authorList>
    </citation>
    <scope>NUCLEOTIDE SEQUENCE [LARGE SCALE GENOMIC DNA]</scope>
    <source>
        <strain evidence="3 4">DG893</strain>
    </source>
</reference>
<accession>A6F3N9</accession>
<organism evidence="3 4">
    <name type="scientific">Marinobacter algicola DG893</name>
    <dbReference type="NCBI Taxonomy" id="443152"/>
    <lineage>
        <taxon>Bacteria</taxon>
        <taxon>Pseudomonadati</taxon>
        <taxon>Pseudomonadota</taxon>
        <taxon>Gammaproteobacteria</taxon>
        <taxon>Pseudomonadales</taxon>
        <taxon>Marinobacteraceae</taxon>
        <taxon>Marinobacter</taxon>
    </lineage>
</organism>
<gene>
    <name evidence="3" type="ORF">MDG893_17597</name>
</gene>
<dbReference type="InterPro" id="IPR006869">
    <property type="entry name" value="DUF547"/>
</dbReference>
<name>A6F3N9_9GAMM</name>
<dbReference type="eggNOG" id="COG0398">
    <property type="taxonomic scope" value="Bacteria"/>
</dbReference>
<dbReference type="AlphaFoldDB" id="A6F3N9"/>
<dbReference type="Proteomes" id="UP000005856">
    <property type="component" value="Unassembled WGS sequence"/>
</dbReference>
<evidence type="ECO:0000313" key="4">
    <source>
        <dbReference type="Proteomes" id="UP000005856"/>
    </source>
</evidence>
<keyword evidence="1" id="KW-0732">Signal</keyword>
<feature type="domain" description="DUF547" evidence="2">
    <location>
        <begin position="87"/>
        <end position="208"/>
    </location>
</feature>
<feature type="chain" id="PRO_5002696378" description="DUF547 domain-containing protein" evidence="1">
    <location>
        <begin position="28"/>
        <end position="284"/>
    </location>
</feature>
<sequence length="284" mass="31889">MESDVNKPGRLMCLITLVAIMPLTAAADEATFDPFQRLLAQHLTESTTAEGGLVSAFDYEAALASSQTDGLLADQRDRLADFDIRSLEGEAESVAFWLNAYNFFMIDQILTERPNGELVDSVWDYGGRVNPFVDSVFGREKFAIGGQEYSLNQMEKDILLGEEYAEKGWKDARVHFAVNCASVGCPPLRKTVYTADNLENLLAENTRRAFNTDRHLRIDADTAYVTELFKWYATDFEEASGTPKAFIRAWADDSVASRVAQTSALEYIDYDWALNKPDNFPELR</sequence>
<comment type="caution">
    <text evidence="3">The sequence shown here is derived from an EMBL/GenBank/DDBJ whole genome shotgun (WGS) entry which is preliminary data.</text>
</comment>
<proteinExistence type="predicted"/>
<protein>
    <recommendedName>
        <fullName evidence="2">DUF547 domain-containing protein</fullName>
    </recommendedName>
</protein>
<dbReference type="EMBL" id="ABCP01000033">
    <property type="protein sequence ID" value="EDM46664.1"/>
    <property type="molecule type" value="Genomic_DNA"/>
</dbReference>
<dbReference type="STRING" id="443152.MDG893_17597"/>
<dbReference type="PANTHER" id="PTHR46361">
    <property type="entry name" value="ELECTRON CARRIER/ PROTEIN DISULFIDE OXIDOREDUCTASE"/>
    <property type="match status" value="1"/>
</dbReference>
<dbReference type="OrthoDB" id="526867at2"/>
<evidence type="ECO:0000259" key="2">
    <source>
        <dbReference type="Pfam" id="PF04784"/>
    </source>
</evidence>
<dbReference type="PANTHER" id="PTHR46361:SF3">
    <property type="entry name" value="ELECTRON CARRIER_ PROTEIN DISULFIDE OXIDOREDUCTASE"/>
    <property type="match status" value="1"/>
</dbReference>
<keyword evidence="4" id="KW-1185">Reference proteome</keyword>
<evidence type="ECO:0000256" key="1">
    <source>
        <dbReference type="SAM" id="SignalP"/>
    </source>
</evidence>